<dbReference type="InterPro" id="IPR002649">
    <property type="entry name" value="tRNA_m1G_MeTrfase_TrmD"/>
</dbReference>
<dbReference type="InterPro" id="IPR016009">
    <property type="entry name" value="tRNA_MeTrfase_TRMD/TRM10"/>
</dbReference>
<dbReference type="NCBIfam" id="TIGR00088">
    <property type="entry name" value="trmD"/>
    <property type="match status" value="1"/>
</dbReference>
<evidence type="ECO:0000256" key="2">
    <source>
        <dbReference type="ARBA" id="ARBA00004496"/>
    </source>
</evidence>
<comment type="similarity">
    <text evidence="3 15 17">Belongs to the RNA methyltransferase TrmD family.</text>
</comment>
<comment type="function">
    <text evidence="1 15 17">Specifically methylates guanosine-37 in various tRNAs.</text>
</comment>
<evidence type="ECO:0000256" key="12">
    <source>
        <dbReference type="ARBA" id="ARBA00029736"/>
    </source>
</evidence>
<dbReference type="HAMAP" id="MF_00605">
    <property type="entry name" value="TrmD"/>
    <property type="match status" value="1"/>
</dbReference>
<name>A0A2S0MX09_9BURK</name>
<evidence type="ECO:0000256" key="6">
    <source>
        <dbReference type="ARBA" id="ARBA00014679"/>
    </source>
</evidence>
<evidence type="ECO:0000256" key="15">
    <source>
        <dbReference type="HAMAP-Rule" id="MF_00605"/>
    </source>
</evidence>
<keyword evidence="7 15" id="KW-0963">Cytoplasm</keyword>
<feature type="binding site" evidence="15 16">
    <location>
        <position position="117"/>
    </location>
    <ligand>
        <name>S-adenosyl-L-methionine</name>
        <dbReference type="ChEBI" id="CHEBI:59789"/>
    </ligand>
</feature>
<dbReference type="Gene3D" id="3.40.1280.10">
    <property type="match status" value="1"/>
</dbReference>
<keyword evidence="20" id="KW-1185">Reference proteome</keyword>
<protein>
    <recommendedName>
        <fullName evidence="6 15">tRNA (guanine-N(1)-)-methyltransferase</fullName>
        <ecNumber evidence="5 15">2.1.1.228</ecNumber>
    </recommendedName>
    <alternativeName>
        <fullName evidence="12 15">M1G-methyltransferase</fullName>
    </alternativeName>
    <alternativeName>
        <fullName evidence="13 15">tRNA [GM37] methyltransferase</fullName>
    </alternativeName>
</protein>
<dbReference type="EC" id="2.1.1.228" evidence="5 15"/>
<feature type="binding site" evidence="15 16">
    <location>
        <begin position="137"/>
        <end position="142"/>
    </location>
    <ligand>
        <name>S-adenosyl-L-methionine</name>
        <dbReference type="ChEBI" id="CHEBI:59789"/>
    </ligand>
</feature>
<keyword evidence="11 15" id="KW-0819">tRNA processing</keyword>
<sequence length="256" mass="28041">MRFDLITLFPELFAPFLSSGVTRRAYASGQVAVHLWNPRDFAEGNYRRVDDRPFGGGPGMVMMAAPLERCLEAVRAARGEPAQELAPLVLFSPLGARLDHARVERCAHGKGAVLLCGRYEGIDQRFIDRHVDVQISLGDFVLSGGEIAAMALLDAVARLQPGVLHDAGSHAQDSFNPALDGLLDCPHYTRPEVWQGQGVPAELLSGHHAHIEQWRRQQRVLLTAHHRPDLIEQARSAGLLEPADELLLNPAAGHTL</sequence>
<evidence type="ECO:0000256" key="16">
    <source>
        <dbReference type="PIRSR" id="PIRSR000386-1"/>
    </source>
</evidence>
<dbReference type="GO" id="GO:0002939">
    <property type="term" value="P:tRNA N1-guanine methylation"/>
    <property type="evidence" value="ECO:0007669"/>
    <property type="project" value="TreeGrafter"/>
</dbReference>
<dbReference type="CDD" id="cd18080">
    <property type="entry name" value="TrmD-like"/>
    <property type="match status" value="1"/>
</dbReference>
<evidence type="ECO:0000313" key="20">
    <source>
        <dbReference type="Proteomes" id="UP000239326"/>
    </source>
</evidence>
<evidence type="ECO:0000256" key="11">
    <source>
        <dbReference type="ARBA" id="ARBA00022694"/>
    </source>
</evidence>
<evidence type="ECO:0000256" key="1">
    <source>
        <dbReference type="ARBA" id="ARBA00002634"/>
    </source>
</evidence>
<dbReference type="Pfam" id="PF01746">
    <property type="entry name" value="tRNA_m1G_MT"/>
    <property type="match status" value="1"/>
</dbReference>
<evidence type="ECO:0000256" key="13">
    <source>
        <dbReference type="ARBA" id="ARBA00033392"/>
    </source>
</evidence>
<dbReference type="PIRSF" id="PIRSF000386">
    <property type="entry name" value="tRNA_mtase"/>
    <property type="match status" value="1"/>
</dbReference>
<comment type="subcellular location">
    <subcellularLocation>
        <location evidence="2 15 17">Cytoplasm</location>
    </subcellularLocation>
</comment>
<evidence type="ECO:0000256" key="7">
    <source>
        <dbReference type="ARBA" id="ARBA00022490"/>
    </source>
</evidence>
<dbReference type="AlphaFoldDB" id="A0A2S0MX09"/>
<evidence type="ECO:0000313" key="19">
    <source>
        <dbReference type="EMBL" id="AVO40418.1"/>
    </source>
</evidence>
<proteinExistence type="inferred from homology"/>
<feature type="domain" description="tRNA methyltransferase TRMD/TRM10-type" evidence="18">
    <location>
        <begin position="1"/>
        <end position="233"/>
    </location>
</feature>
<dbReference type="PANTHER" id="PTHR46417:SF1">
    <property type="entry name" value="TRNA (GUANINE-N(1)-)-METHYLTRANSFERASE"/>
    <property type="match status" value="1"/>
</dbReference>
<evidence type="ECO:0000256" key="9">
    <source>
        <dbReference type="ARBA" id="ARBA00022679"/>
    </source>
</evidence>
<dbReference type="OrthoDB" id="9807416at2"/>
<keyword evidence="8 15" id="KW-0489">Methyltransferase</keyword>
<dbReference type="SUPFAM" id="SSF75217">
    <property type="entry name" value="alpha/beta knot"/>
    <property type="match status" value="1"/>
</dbReference>
<dbReference type="GO" id="GO:0005829">
    <property type="term" value="C:cytosol"/>
    <property type="evidence" value="ECO:0007669"/>
    <property type="project" value="TreeGrafter"/>
</dbReference>
<accession>A0A2S0MX09</accession>
<dbReference type="KEGG" id="simp:C6571_03210"/>
<dbReference type="InterPro" id="IPR023148">
    <property type="entry name" value="tRNA_m1G_MeTrfase_C_sf"/>
</dbReference>
<comment type="subunit">
    <text evidence="4 15 17">Homodimer.</text>
</comment>
<dbReference type="GO" id="GO:0052906">
    <property type="term" value="F:tRNA (guanine(37)-N1)-methyltransferase activity"/>
    <property type="evidence" value="ECO:0007669"/>
    <property type="project" value="UniProtKB-UniRule"/>
</dbReference>
<gene>
    <name evidence="15" type="primary">trmD</name>
    <name evidence="19" type="ORF">C6571_03210</name>
</gene>
<evidence type="ECO:0000256" key="4">
    <source>
        <dbReference type="ARBA" id="ARBA00011738"/>
    </source>
</evidence>
<dbReference type="RefSeq" id="WP_106445410.1">
    <property type="nucleotide sequence ID" value="NZ_CP027669.1"/>
</dbReference>
<evidence type="ECO:0000259" key="18">
    <source>
        <dbReference type="Pfam" id="PF01746"/>
    </source>
</evidence>
<dbReference type="Gene3D" id="1.10.1270.20">
    <property type="entry name" value="tRNA(m1g37)methyltransferase, domain 2"/>
    <property type="match status" value="1"/>
</dbReference>
<evidence type="ECO:0000256" key="3">
    <source>
        <dbReference type="ARBA" id="ARBA00007630"/>
    </source>
</evidence>
<dbReference type="InterPro" id="IPR029028">
    <property type="entry name" value="Alpha/beta_knot_MTases"/>
</dbReference>
<evidence type="ECO:0000256" key="5">
    <source>
        <dbReference type="ARBA" id="ARBA00012807"/>
    </source>
</evidence>
<dbReference type="PANTHER" id="PTHR46417">
    <property type="entry name" value="TRNA (GUANINE-N(1)-)-METHYLTRANSFERASE"/>
    <property type="match status" value="1"/>
</dbReference>
<organism evidence="19 20">
    <name type="scientific">Simplicispira suum</name>
    <dbReference type="NCBI Taxonomy" id="2109915"/>
    <lineage>
        <taxon>Bacteria</taxon>
        <taxon>Pseudomonadati</taxon>
        <taxon>Pseudomonadota</taxon>
        <taxon>Betaproteobacteria</taxon>
        <taxon>Burkholderiales</taxon>
        <taxon>Comamonadaceae</taxon>
        <taxon>Simplicispira</taxon>
    </lineage>
</organism>
<dbReference type="NCBIfam" id="NF000648">
    <property type="entry name" value="PRK00026.1"/>
    <property type="match status" value="1"/>
</dbReference>
<evidence type="ECO:0000256" key="17">
    <source>
        <dbReference type="RuleBase" id="RU003464"/>
    </source>
</evidence>
<evidence type="ECO:0000256" key="8">
    <source>
        <dbReference type="ARBA" id="ARBA00022603"/>
    </source>
</evidence>
<dbReference type="FunFam" id="3.40.1280.10:FF:000001">
    <property type="entry name" value="tRNA (guanine-N(1)-)-methyltransferase"/>
    <property type="match status" value="1"/>
</dbReference>
<dbReference type="Proteomes" id="UP000239326">
    <property type="component" value="Chromosome"/>
</dbReference>
<dbReference type="InterPro" id="IPR029026">
    <property type="entry name" value="tRNA_m1G_MTases_N"/>
</dbReference>
<evidence type="ECO:0000256" key="10">
    <source>
        <dbReference type="ARBA" id="ARBA00022691"/>
    </source>
</evidence>
<comment type="catalytic activity">
    <reaction evidence="14 15 17">
        <text>guanosine(37) in tRNA + S-adenosyl-L-methionine = N(1)-methylguanosine(37) in tRNA + S-adenosyl-L-homocysteine + H(+)</text>
        <dbReference type="Rhea" id="RHEA:36899"/>
        <dbReference type="Rhea" id="RHEA-COMP:10145"/>
        <dbReference type="Rhea" id="RHEA-COMP:10147"/>
        <dbReference type="ChEBI" id="CHEBI:15378"/>
        <dbReference type="ChEBI" id="CHEBI:57856"/>
        <dbReference type="ChEBI" id="CHEBI:59789"/>
        <dbReference type="ChEBI" id="CHEBI:73542"/>
        <dbReference type="ChEBI" id="CHEBI:74269"/>
        <dbReference type="EC" id="2.1.1.228"/>
    </reaction>
</comment>
<evidence type="ECO:0000256" key="14">
    <source>
        <dbReference type="ARBA" id="ARBA00047783"/>
    </source>
</evidence>
<dbReference type="EMBL" id="CP027669">
    <property type="protein sequence ID" value="AVO40418.1"/>
    <property type="molecule type" value="Genomic_DNA"/>
</dbReference>
<keyword evidence="9 15" id="KW-0808">Transferase</keyword>
<keyword evidence="10 15" id="KW-0949">S-adenosyl-L-methionine</keyword>
<reference evidence="19 20" key="1">
    <citation type="submission" date="2018-03" db="EMBL/GenBank/DDBJ databases">
        <title>Genome sequencing of Simplicispira sp.</title>
        <authorList>
            <person name="Kim S.-J."/>
            <person name="Heo J."/>
            <person name="Kwon S.-W."/>
        </authorList>
    </citation>
    <scope>NUCLEOTIDE SEQUENCE [LARGE SCALE GENOMIC DNA]</scope>
    <source>
        <strain evidence="19 20">SC1-8</strain>
    </source>
</reference>